<sequence>MNNLSYLPIFPLFKLVKTDKQNKYVFVDALTDVNSTDLFQPETFINLLNQNDSPYSVMQKLDVFCSENISQACLIIGRIYEFGSYIFPENISLAYSYYLKAQKFGSRDVLPILSYFHRHYYVDVEKSIIEADLSEDFLETALPMSLQYHNGISRPLSCHKASEVLKPFSYASTSIVRFNFPGSDKEDRMNKTHAYLHSQAKHLLLSPYVSINEVESATELLNQSLHYQYQESASILAQLHLDGYVRNPNITLINYFLDIGIRLKDPLAYYLLSCFFSLDDPYISKYSIAFDFLKNSAHQGFAPAIHRVGYLTKKGYLGFKRDDQKAFDLFSHSAALGYQPSLYEMAKSYLEGEGIPHNCNNGYLLLTKIIDNGPISQFLNRYIQKGSKSAFLKMIDMNLKPINYIQIDLNGTITKLFLQLSNFSKKDELYRQKTKHASSGNESAILYLILTSPFEEALEWQQKLNMLSPVYFFLSFPIKTFLFFKNLWKYNHNQLTEKESMMFRDIANSVSEILAILFTFVTLVLFICLRVSKIFQ</sequence>
<name>A0ABR2JT67_9EUKA</name>
<dbReference type="Pfam" id="PF08238">
    <property type="entry name" value="Sel1"/>
    <property type="match status" value="3"/>
</dbReference>
<keyword evidence="2" id="KW-0472">Membrane</keyword>
<protein>
    <recommendedName>
        <fullName evidence="5">Sel1 repeat family protein</fullName>
    </recommendedName>
</protein>
<dbReference type="InterPro" id="IPR006597">
    <property type="entry name" value="Sel1-like"/>
</dbReference>
<gene>
    <name evidence="3" type="ORF">M9Y10_044719</name>
</gene>
<comment type="caution">
    <text evidence="3">The sequence shown here is derived from an EMBL/GenBank/DDBJ whole genome shotgun (WGS) entry which is preliminary data.</text>
</comment>
<dbReference type="EMBL" id="JAPFFF010000009">
    <property type="protein sequence ID" value="KAK8882079.1"/>
    <property type="molecule type" value="Genomic_DNA"/>
</dbReference>
<evidence type="ECO:0008006" key="5">
    <source>
        <dbReference type="Google" id="ProtNLM"/>
    </source>
</evidence>
<evidence type="ECO:0000256" key="2">
    <source>
        <dbReference type="SAM" id="Phobius"/>
    </source>
</evidence>
<dbReference type="PANTHER" id="PTHR11102:SF147">
    <property type="entry name" value="SEL1L ADAPTOR SUBUNIT OF ERAD E3 UBIQUITIN LIGASE"/>
    <property type="match status" value="1"/>
</dbReference>
<keyword evidence="2" id="KW-0812">Transmembrane</keyword>
<dbReference type="Gene3D" id="1.25.40.10">
    <property type="entry name" value="Tetratricopeptide repeat domain"/>
    <property type="match status" value="1"/>
</dbReference>
<dbReference type="InterPro" id="IPR050767">
    <property type="entry name" value="Sel1_AlgK"/>
</dbReference>
<dbReference type="InterPro" id="IPR011990">
    <property type="entry name" value="TPR-like_helical_dom_sf"/>
</dbReference>
<proteinExistence type="inferred from homology"/>
<dbReference type="SMART" id="SM00671">
    <property type="entry name" value="SEL1"/>
    <property type="match status" value="4"/>
</dbReference>
<accession>A0ABR2JT67</accession>
<dbReference type="SUPFAM" id="SSF81901">
    <property type="entry name" value="HCP-like"/>
    <property type="match status" value="1"/>
</dbReference>
<keyword evidence="4" id="KW-1185">Reference proteome</keyword>
<organism evidence="3 4">
    <name type="scientific">Tritrichomonas musculus</name>
    <dbReference type="NCBI Taxonomy" id="1915356"/>
    <lineage>
        <taxon>Eukaryota</taxon>
        <taxon>Metamonada</taxon>
        <taxon>Parabasalia</taxon>
        <taxon>Tritrichomonadida</taxon>
        <taxon>Tritrichomonadidae</taxon>
        <taxon>Tritrichomonas</taxon>
    </lineage>
</organism>
<evidence type="ECO:0000313" key="3">
    <source>
        <dbReference type="EMBL" id="KAK8882079.1"/>
    </source>
</evidence>
<comment type="similarity">
    <text evidence="1">Belongs to the sel-1 family.</text>
</comment>
<dbReference type="PANTHER" id="PTHR11102">
    <property type="entry name" value="SEL-1-LIKE PROTEIN"/>
    <property type="match status" value="1"/>
</dbReference>
<reference evidence="3 4" key="1">
    <citation type="submission" date="2024-04" db="EMBL/GenBank/DDBJ databases">
        <title>Tritrichomonas musculus Genome.</title>
        <authorList>
            <person name="Alves-Ferreira E."/>
            <person name="Grigg M."/>
            <person name="Lorenzi H."/>
            <person name="Galac M."/>
        </authorList>
    </citation>
    <scope>NUCLEOTIDE SEQUENCE [LARGE SCALE GENOMIC DNA]</scope>
    <source>
        <strain evidence="3 4">EAF2021</strain>
    </source>
</reference>
<evidence type="ECO:0000313" key="4">
    <source>
        <dbReference type="Proteomes" id="UP001470230"/>
    </source>
</evidence>
<keyword evidence="2" id="KW-1133">Transmembrane helix</keyword>
<evidence type="ECO:0000256" key="1">
    <source>
        <dbReference type="ARBA" id="ARBA00038101"/>
    </source>
</evidence>
<dbReference type="Proteomes" id="UP001470230">
    <property type="component" value="Unassembled WGS sequence"/>
</dbReference>
<feature type="transmembrane region" description="Helical" evidence="2">
    <location>
        <begin position="509"/>
        <end position="532"/>
    </location>
</feature>